<evidence type="ECO:0000313" key="5">
    <source>
        <dbReference type="EMBL" id="ARQ06519.1"/>
    </source>
</evidence>
<dbReference type="GO" id="GO:0003700">
    <property type="term" value="F:DNA-binding transcription factor activity"/>
    <property type="evidence" value="ECO:0007669"/>
    <property type="project" value="InterPro"/>
</dbReference>
<sequence>MEEKRLKRFGQLIYFLDSKIDEIAAAELSDYTLTRDQLYMLELIMNDEQMTQKKLIYKLNREQTSISRAIKKLFESGLVKKEQSKFDMRSSVLKPTDKGLEIIKQSQEIKMKVVRNFMKELSTEESEQLIMLLEKIYDSFALRDPFRF</sequence>
<name>A0A1W7AA74_9STAP</name>
<dbReference type="InterPro" id="IPR036388">
    <property type="entry name" value="WH-like_DNA-bd_sf"/>
</dbReference>
<protein>
    <submittedName>
        <fullName evidence="5">Multidrug resistance operon repressor</fullName>
    </submittedName>
</protein>
<dbReference type="AlphaFoldDB" id="A0A1W7AA74"/>
<dbReference type="InterPro" id="IPR036390">
    <property type="entry name" value="WH_DNA-bd_sf"/>
</dbReference>
<dbReference type="Pfam" id="PF13463">
    <property type="entry name" value="HTH_27"/>
    <property type="match status" value="1"/>
</dbReference>
<feature type="domain" description="HTH marR-type" evidence="4">
    <location>
        <begin position="1"/>
        <end position="138"/>
    </location>
</feature>
<dbReference type="Proteomes" id="UP000194154">
    <property type="component" value="Chromosome"/>
</dbReference>
<dbReference type="InterPro" id="IPR000835">
    <property type="entry name" value="HTH_MarR-typ"/>
</dbReference>
<dbReference type="SMART" id="SM00347">
    <property type="entry name" value="HTH_MARR"/>
    <property type="match status" value="1"/>
</dbReference>
<dbReference type="GO" id="GO:0003677">
    <property type="term" value="F:DNA binding"/>
    <property type="evidence" value="ECO:0007669"/>
    <property type="project" value="UniProtKB-KW"/>
</dbReference>
<gene>
    <name evidence="5" type="primary">mexR_1</name>
    <name evidence="5" type="ORF">MCCS_08720</name>
</gene>
<dbReference type="PROSITE" id="PS50995">
    <property type="entry name" value="HTH_MARR_2"/>
    <property type="match status" value="1"/>
</dbReference>
<keyword evidence="2" id="KW-0238">DNA-binding</keyword>
<dbReference type="PRINTS" id="PR00598">
    <property type="entry name" value="HTHMARR"/>
</dbReference>
<dbReference type="RefSeq" id="WP_086042182.1">
    <property type="nucleotide sequence ID" value="NZ_CBCRZA010000001.1"/>
</dbReference>
<dbReference type="PANTHER" id="PTHR42756:SF1">
    <property type="entry name" value="TRANSCRIPTIONAL REPRESSOR OF EMRAB OPERON"/>
    <property type="match status" value="1"/>
</dbReference>
<evidence type="ECO:0000313" key="6">
    <source>
        <dbReference type="Proteomes" id="UP000194154"/>
    </source>
</evidence>
<evidence type="ECO:0000256" key="1">
    <source>
        <dbReference type="ARBA" id="ARBA00023015"/>
    </source>
</evidence>
<proteinExistence type="predicted"/>
<evidence type="ECO:0000259" key="4">
    <source>
        <dbReference type="PROSITE" id="PS50995"/>
    </source>
</evidence>
<dbReference type="OrthoDB" id="6462103at2"/>
<keyword evidence="3" id="KW-0804">Transcription</keyword>
<dbReference type="GeneID" id="35295005"/>
<accession>A0A1W7AA74</accession>
<dbReference type="PANTHER" id="PTHR42756">
    <property type="entry name" value="TRANSCRIPTIONAL REGULATOR, MARR"/>
    <property type="match status" value="1"/>
</dbReference>
<reference evidence="5 6" key="1">
    <citation type="journal article" date="2017" name="Int. J. Syst. Evol. Microbiol.">
        <title>Macrococcus canis sp. nov., a skin bacterium associated with infections in dogs.</title>
        <authorList>
            <person name="Gobeli Brawand S."/>
            <person name="Cotting K."/>
            <person name="Gomez-Sanz E."/>
            <person name="Collaud A."/>
            <person name="Thomann A."/>
            <person name="Brodard I."/>
            <person name="Rodriguez-Campos S."/>
            <person name="Strauss C."/>
            <person name="Perreten V."/>
        </authorList>
    </citation>
    <scope>NUCLEOTIDE SEQUENCE [LARGE SCALE GENOMIC DNA]</scope>
    <source>
        <strain evidence="5 6">KM45013</strain>
    </source>
</reference>
<evidence type="ECO:0000256" key="3">
    <source>
        <dbReference type="ARBA" id="ARBA00023163"/>
    </source>
</evidence>
<dbReference type="SUPFAM" id="SSF46785">
    <property type="entry name" value="Winged helix' DNA-binding domain"/>
    <property type="match status" value="1"/>
</dbReference>
<keyword evidence="1" id="KW-0805">Transcription regulation</keyword>
<evidence type="ECO:0000256" key="2">
    <source>
        <dbReference type="ARBA" id="ARBA00023125"/>
    </source>
</evidence>
<dbReference type="EMBL" id="CP021059">
    <property type="protein sequence ID" value="ARQ06519.1"/>
    <property type="molecule type" value="Genomic_DNA"/>
</dbReference>
<dbReference type="Gene3D" id="1.10.10.10">
    <property type="entry name" value="Winged helix-like DNA-binding domain superfamily/Winged helix DNA-binding domain"/>
    <property type="match status" value="1"/>
</dbReference>
<organism evidence="5 6">
    <name type="scientific">Macrococcoides canis</name>
    <dbReference type="NCBI Taxonomy" id="1855823"/>
    <lineage>
        <taxon>Bacteria</taxon>
        <taxon>Bacillati</taxon>
        <taxon>Bacillota</taxon>
        <taxon>Bacilli</taxon>
        <taxon>Bacillales</taxon>
        <taxon>Staphylococcaceae</taxon>
        <taxon>Macrococcoides</taxon>
    </lineage>
</organism>
<keyword evidence="6" id="KW-1185">Reference proteome</keyword>
<dbReference type="KEGG" id="mcak:MCCS_08720"/>